<dbReference type="Gene3D" id="3.40.1350.10">
    <property type="match status" value="1"/>
</dbReference>
<evidence type="ECO:0000313" key="3">
    <source>
        <dbReference type="Proteomes" id="UP000310095"/>
    </source>
</evidence>
<accession>A0ABY2VEQ5</accession>
<reference evidence="2 3" key="1">
    <citation type="submission" date="2019-05" db="EMBL/GenBank/DDBJ databases">
        <title>Identification and Biocontrol Activity Analysis of Biocontrol Strain PF-1 Based on Genome-wide Data.</title>
        <authorList>
            <person name="Qi J."/>
        </authorList>
    </citation>
    <scope>NUCLEOTIDE SEQUENCE [LARGE SCALE GENOMIC DNA]</scope>
    <source>
        <strain evidence="2 3">PF-1</strain>
    </source>
</reference>
<dbReference type="InterPro" id="IPR048301">
    <property type="entry name" value="NucS_C"/>
</dbReference>
<sequence length="525" mass="60167">MSFNESVVRKNIAAFLNLIESGLTLVKEEFFLPNEFGSRGFIDILARDKDGCLVVIEVKISKHSEREAITELFKYLALLKQNMSLKDSEIRLLVISTDWRELLTPFSEFHWNTNYNSAGLMAVVDSSGFPLELKPVELLERSTGRKINERHWLQVYESKSGRDVGAVAYADAIQRRGIKNFVVANFTYEYPDWDVKGYGFYFAQQEESLEFYKGVLQSFSEELFQEISECTATYKSDEDILNEFASASTDMVYVPADEKEIGHPEKIKGYLQNESWTIEGIARYGIFKKDIRLTDQEIINDLCGFSGGSYTWYAATIKLANKAGLNEVKDRYSKCLYHNDTWRRAIRDYIEYFETKDSDSVMRLSIFNSENILETVTLMERHGELLYVPNFVLAIEDPVIGELEIFYGSISVNGQAPKTVENIARKYFQGSLSNAPMQAFFHAISKINNDILSDLGLFYDLGYTRIVNGDVISKARNPRIRGSQVIFDDFREEDEGFVGWLVSNESLVRNISRDYSAAIYNPMEI</sequence>
<dbReference type="EMBL" id="VAVY01000003">
    <property type="protein sequence ID" value="TMM62793.1"/>
    <property type="molecule type" value="Genomic_DNA"/>
</dbReference>
<comment type="caution">
    <text evidence="2">The sequence shown here is derived from an EMBL/GenBank/DDBJ whole genome shotgun (WGS) entry which is preliminary data.</text>
</comment>
<gene>
    <name evidence="2" type="ORF">FEF10_22170</name>
</gene>
<dbReference type="Proteomes" id="UP000310095">
    <property type="component" value="Unassembled WGS sequence"/>
</dbReference>
<dbReference type="InterPro" id="IPR011856">
    <property type="entry name" value="tRNA_endonuc-like_dom_sf"/>
</dbReference>
<keyword evidence="3" id="KW-1185">Reference proteome</keyword>
<protein>
    <submittedName>
        <fullName evidence="2">DUF91 domain-containing protein</fullName>
    </submittedName>
</protein>
<dbReference type="RefSeq" id="WP_011063234.1">
    <property type="nucleotide sequence ID" value="NZ_CP022097.2"/>
</dbReference>
<proteinExistence type="predicted"/>
<evidence type="ECO:0000313" key="2">
    <source>
        <dbReference type="EMBL" id="TMM62793.1"/>
    </source>
</evidence>
<feature type="domain" description="Endonuclease NucS C-terminal" evidence="1">
    <location>
        <begin position="6"/>
        <end position="86"/>
    </location>
</feature>
<name>A0ABY2VEQ5_9PSED</name>
<organism evidence="2 3">
    <name type="scientific">Pseudomonas protegens</name>
    <dbReference type="NCBI Taxonomy" id="380021"/>
    <lineage>
        <taxon>Bacteria</taxon>
        <taxon>Pseudomonadati</taxon>
        <taxon>Pseudomonadota</taxon>
        <taxon>Gammaproteobacteria</taxon>
        <taxon>Pseudomonadales</taxon>
        <taxon>Pseudomonadaceae</taxon>
        <taxon>Pseudomonas</taxon>
    </lineage>
</organism>
<evidence type="ECO:0000259" key="1">
    <source>
        <dbReference type="Pfam" id="PF01939"/>
    </source>
</evidence>
<dbReference type="Pfam" id="PF01939">
    <property type="entry name" value="NucS_C"/>
    <property type="match status" value="1"/>
</dbReference>